<protein>
    <recommendedName>
        <fullName evidence="2">DUF5681 domain-containing protein</fullName>
    </recommendedName>
</protein>
<dbReference type="EMBL" id="CP003984">
    <property type="protein sequence ID" value="AII87804.1"/>
    <property type="molecule type" value="Genomic_DNA"/>
</dbReference>
<dbReference type="RefSeq" id="WP_052377153.1">
    <property type="nucleotide sequence ID" value="NZ_CP003984.1"/>
</dbReference>
<evidence type="ECO:0000259" key="2">
    <source>
        <dbReference type="Pfam" id="PF18932"/>
    </source>
</evidence>
<dbReference type="KEGG" id="ptp:RCA23_c22810"/>
<gene>
    <name evidence="3" type="ORF">RCA23_c22810</name>
</gene>
<evidence type="ECO:0000256" key="1">
    <source>
        <dbReference type="SAM" id="MobiDB-lite"/>
    </source>
</evidence>
<dbReference type="Proteomes" id="UP000028680">
    <property type="component" value="Chromosome"/>
</dbReference>
<dbReference type="InterPro" id="IPR043736">
    <property type="entry name" value="DUF5681"/>
</dbReference>
<dbReference type="AlphaFoldDB" id="A0AAN0VJ67"/>
<evidence type="ECO:0000313" key="3">
    <source>
        <dbReference type="EMBL" id="AII87804.1"/>
    </source>
</evidence>
<proteinExistence type="predicted"/>
<evidence type="ECO:0000313" key="4">
    <source>
        <dbReference type="Proteomes" id="UP000028680"/>
    </source>
</evidence>
<feature type="domain" description="DUF5681" evidence="2">
    <location>
        <begin position="9"/>
        <end position="87"/>
    </location>
</feature>
<organism evidence="3 4">
    <name type="scientific">Planktomarina temperata RCA23</name>
    <dbReference type="NCBI Taxonomy" id="666509"/>
    <lineage>
        <taxon>Bacteria</taxon>
        <taxon>Pseudomonadati</taxon>
        <taxon>Pseudomonadota</taxon>
        <taxon>Alphaproteobacteria</taxon>
        <taxon>Rhodobacterales</taxon>
        <taxon>Paracoccaceae</taxon>
        <taxon>Planktomarina</taxon>
    </lineage>
</organism>
<dbReference type="Pfam" id="PF18932">
    <property type="entry name" value="DUF5681"/>
    <property type="match status" value="1"/>
</dbReference>
<feature type="compositionally biased region" description="Basic residues" evidence="1">
    <location>
        <begin position="1"/>
        <end position="12"/>
    </location>
</feature>
<accession>A0AAN0VJ67</accession>
<keyword evidence="4" id="KW-1185">Reference proteome</keyword>
<sequence>MTHRNPPKKYQFKKGQSGNPKGRPRKKLQAGTTLADDLRRELSEEIMVKKNGETKRVTKQSALISSIATSAINGGSSQQRLLVQILSMSGMDKDNAIDAEELQRHDEALLLELQKLGLKID</sequence>
<name>A0AAN0VJ67_9RHOB</name>
<feature type="region of interest" description="Disordered" evidence="1">
    <location>
        <begin position="1"/>
        <end position="32"/>
    </location>
</feature>
<reference evidence="3 4" key="1">
    <citation type="journal article" date="2014" name="ISME J.">
        <title>Adaptation of an abundant Roseobacter RCA organism to pelagic systems revealed by genomic and transcriptomic analyses.</title>
        <authorList>
            <person name="Voget S."/>
            <person name="Wemheuer B."/>
            <person name="Brinkhoff T."/>
            <person name="Vollmers J."/>
            <person name="Dietrich S."/>
            <person name="Giebel H.A."/>
            <person name="Beardsley C."/>
            <person name="Sardemann C."/>
            <person name="Bakenhus I."/>
            <person name="Billerbeck S."/>
            <person name="Daniel R."/>
            <person name="Simon M."/>
        </authorList>
    </citation>
    <scope>NUCLEOTIDE SEQUENCE [LARGE SCALE GENOMIC DNA]</scope>
    <source>
        <strain evidence="3 4">RCA23</strain>
    </source>
</reference>